<dbReference type="Proteomes" id="UP000325577">
    <property type="component" value="Linkage Group LG7"/>
</dbReference>
<keyword evidence="3" id="KW-1185">Reference proteome</keyword>
<dbReference type="OrthoDB" id="696504at2759"/>
<evidence type="ECO:0000313" key="2">
    <source>
        <dbReference type="EMBL" id="KAA8518571.1"/>
    </source>
</evidence>
<name>A0A5J4ZNC8_9ASTE</name>
<accession>A0A5J4ZNC8</accession>
<feature type="compositionally biased region" description="Polar residues" evidence="1">
    <location>
        <begin position="139"/>
        <end position="152"/>
    </location>
</feature>
<dbReference type="EMBL" id="CM018050">
    <property type="protein sequence ID" value="KAA8518571.1"/>
    <property type="molecule type" value="Genomic_DNA"/>
</dbReference>
<gene>
    <name evidence="2" type="ORF">F0562_016045</name>
</gene>
<evidence type="ECO:0000256" key="1">
    <source>
        <dbReference type="SAM" id="MobiDB-lite"/>
    </source>
</evidence>
<feature type="region of interest" description="Disordered" evidence="1">
    <location>
        <begin position="125"/>
        <end position="157"/>
    </location>
</feature>
<reference evidence="2 3" key="1">
    <citation type="submission" date="2019-09" db="EMBL/GenBank/DDBJ databases">
        <title>A chromosome-level genome assembly of the Chinese tupelo Nyssa sinensis.</title>
        <authorList>
            <person name="Yang X."/>
            <person name="Kang M."/>
            <person name="Yang Y."/>
            <person name="Xiong H."/>
            <person name="Wang M."/>
            <person name="Zhang Z."/>
            <person name="Wang Z."/>
            <person name="Wu H."/>
            <person name="Ma T."/>
            <person name="Liu J."/>
            <person name="Xi Z."/>
        </authorList>
    </citation>
    <scope>NUCLEOTIDE SEQUENCE [LARGE SCALE GENOMIC DNA]</scope>
    <source>
        <strain evidence="2">J267</strain>
        <tissue evidence="2">Leaf</tissue>
    </source>
</reference>
<feature type="compositionally biased region" description="Basic and acidic residues" evidence="1">
    <location>
        <begin position="238"/>
        <end position="255"/>
    </location>
</feature>
<protein>
    <submittedName>
        <fullName evidence="2">Uncharacterized protein</fullName>
    </submittedName>
</protein>
<feature type="region of interest" description="Disordered" evidence="1">
    <location>
        <begin position="174"/>
        <end position="255"/>
    </location>
</feature>
<sequence>MPQVDLATLVSVRGGGGSGRKIACEPMADGDQPIETQELPDVPPDFPPESFWLSKDAEFDWFDRNAVFERKESTKGNSNSTNLNPNLNSSSQRFASNLKSKASIIGLPKTQKTSYVDAKRKNCKPPNIRLFPKRPESVGKSTVPVTEPSSPKVSCMGRVRSKRGRRRGFMAIFRSGRREKPTVERKEPPAESPPRKSVTVRAREFPAGAEQSAEAAGLGGMMRFASGRRSASWSADDLDQKSYLDGGKFERSDRD</sequence>
<proteinExistence type="predicted"/>
<evidence type="ECO:0000313" key="3">
    <source>
        <dbReference type="Proteomes" id="UP000325577"/>
    </source>
</evidence>
<dbReference type="PANTHER" id="PTHR34120:SF2">
    <property type="entry name" value="OS01G0860900 PROTEIN"/>
    <property type="match status" value="1"/>
</dbReference>
<organism evidence="2 3">
    <name type="scientific">Nyssa sinensis</name>
    <dbReference type="NCBI Taxonomy" id="561372"/>
    <lineage>
        <taxon>Eukaryota</taxon>
        <taxon>Viridiplantae</taxon>
        <taxon>Streptophyta</taxon>
        <taxon>Embryophyta</taxon>
        <taxon>Tracheophyta</taxon>
        <taxon>Spermatophyta</taxon>
        <taxon>Magnoliopsida</taxon>
        <taxon>eudicotyledons</taxon>
        <taxon>Gunneridae</taxon>
        <taxon>Pentapetalae</taxon>
        <taxon>asterids</taxon>
        <taxon>Cornales</taxon>
        <taxon>Nyssaceae</taxon>
        <taxon>Nyssa</taxon>
    </lineage>
</organism>
<feature type="compositionally biased region" description="Basic and acidic residues" evidence="1">
    <location>
        <begin position="176"/>
        <end position="189"/>
    </location>
</feature>
<dbReference type="AlphaFoldDB" id="A0A5J4ZNC8"/>
<dbReference type="PANTHER" id="PTHR34120">
    <property type="entry name" value="EXPRESSED PROTEIN"/>
    <property type="match status" value="1"/>
</dbReference>